<sequence length="258" mass="27599">MKLLNRGTLSDHAFARKRRRLFTAAAGLGALAALTMPAARATSNDGRGTGKKVAMVVQLDGPAITVDQKIAAHLGARGYNVRMLDQARPPEAVGDADLVLISSTVSSKQVASGWRYLAKPLLTWENDLLDDFAMTGKRHDVDFGEAEKERYLWLVNAPHPIAAGLPAGVTNVYGKQAAMSWGKPGLGATIIATLYGQPEKAAIFAYEKGATMDYESLAPARRVMFFLNNDTFGNLSAAGSSLFDAAVEWAAADTSRRS</sequence>
<evidence type="ECO:0008006" key="4">
    <source>
        <dbReference type="Google" id="ProtNLM"/>
    </source>
</evidence>
<proteinExistence type="predicted"/>
<dbReference type="Proteomes" id="UP000297385">
    <property type="component" value="Unassembled WGS sequence"/>
</dbReference>
<evidence type="ECO:0000313" key="2">
    <source>
        <dbReference type="EMBL" id="TFE41495.1"/>
    </source>
</evidence>
<evidence type="ECO:0000313" key="3">
    <source>
        <dbReference type="Proteomes" id="UP000297385"/>
    </source>
</evidence>
<feature type="signal peptide" evidence="1">
    <location>
        <begin position="1"/>
        <end position="41"/>
    </location>
</feature>
<dbReference type="GeneID" id="97309705"/>
<protein>
    <recommendedName>
        <fullName evidence="4">Lipoprotein transmembrane</fullName>
    </recommendedName>
</protein>
<reference evidence="2 3" key="1">
    <citation type="submission" date="2019-03" db="EMBL/GenBank/DDBJ databases">
        <title>Complete Genome Sequence of Paraburkholderia dipogonis ICMP 19430T, a Nitrogen-fixing Symbiont of the South African Invasive Legume Dipogon lignosus in New Zealand.</title>
        <authorList>
            <person name="De Meyer S.E."/>
        </authorList>
    </citation>
    <scope>NUCLEOTIDE SEQUENCE [LARGE SCALE GENOMIC DNA]</scope>
    <source>
        <strain evidence="2 3">ICMP 19430</strain>
    </source>
</reference>
<accession>A0A4Y8MVW2</accession>
<dbReference type="EMBL" id="SNVI01000002">
    <property type="protein sequence ID" value="TFE41495.1"/>
    <property type="molecule type" value="Genomic_DNA"/>
</dbReference>
<name>A0A4Y8MVW2_9BURK</name>
<gene>
    <name evidence="2" type="ORF">E2553_33055</name>
</gene>
<organism evidence="2 3">
    <name type="scientific">Paraburkholderia dipogonis</name>
    <dbReference type="NCBI Taxonomy" id="1211383"/>
    <lineage>
        <taxon>Bacteria</taxon>
        <taxon>Pseudomonadati</taxon>
        <taxon>Pseudomonadota</taxon>
        <taxon>Betaproteobacteria</taxon>
        <taxon>Burkholderiales</taxon>
        <taxon>Burkholderiaceae</taxon>
        <taxon>Paraburkholderia</taxon>
    </lineage>
</organism>
<dbReference type="InterPro" id="IPR006311">
    <property type="entry name" value="TAT_signal"/>
</dbReference>
<dbReference type="RefSeq" id="WP_134464583.1">
    <property type="nucleotide sequence ID" value="NZ_JBHSSZ010000154.1"/>
</dbReference>
<dbReference type="AlphaFoldDB" id="A0A4Y8MVW2"/>
<comment type="caution">
    <text evidence="2">The sequence shown here is derived from an EMBL/GenBank/DDBJ whole genome shotgun (WGS) entry which is preliminary data.</text>
</comment>
<dbReference type="PROSITE" id="PS51318">
    <property type="entry name" value="TAT"/>
    <property type="match status" value="1"/>
</dbReference>
<evidence type="ECO:0000256" key="1">
    <source>
        <dbReference type="SAM" id="SignalP"/>
    </source>
</evidence>
<keyword evidence="1" id="KW-0732">Signal</keyword>
<feature type="chain" id="PRO_5021201996" description="Lipoprotein transmembrane" evidence="1">
    <location>
        <begin position="42"/>
        <end position="258"/>
    </location>
</feature>